<dbReference type="RefSeq" id="WP_141634956.1">
    <property type="nucleotide sequence ID" value="NZ_VIGB01000003.1"/>
</dbReference>
<proteinExistence type="predicted"/>
<dbReference type="GO" id="GO:0008270">
    <property type="term" value="F:zinc ion binding"/>
    <property type="evidence" value="ECO:0007669"/>
    <property type="project" value="InterPro"/>
</dbReference>
<organism evidence="2 3">
    <name type="scientific">Kitasatospora acidiphila</name>
    <dbReference type="NCBI Taxonomy" id="2567942"/>
    <lineage>
        <taxon>Bacteria</taxon>
        <taxon>Bacillati</taxon>
        <taxon>Actinomycetota</taxon>
        <taxon>Actinomycetes</taxon>
        <taxon>Kitasatosporales</taxon>
        <taxon>Streptomycetaceae</taxon>
        <taxon>Kitasatospora</taxon>
    </lineage>
</organism>
<feature type="domain" description="HNH nuclease" evidence="1">
    <location>
        <begin position="12"/>
        <end position="64"/>
    </location>
</feature>
<dbReference type="AlphaFoldDB" id="A0A540W5U2"/>
<keyword evidence="2" id="KW-0378">Hydrolase</keyword>
<dbReference type="OrthoDB" id="4113298at2"/>
<dbReference type="PANTHER" id="PTHR33877:SF1">
    <property type="entry name" value="TYPE IV METHYL-DIRECTED RESTRICTION ENZYME ECOKMCRA"/>
    <property type="match status" value="1"/>
</dbReference>
<dbReference type="GO" id="GO:0004519">
    <property type="term" value="F:endonuclease activity"/>
    <property type="evidence" value="ECO:0007669"/>
    <property type="project" value="UniProtKB-KW"/>
</dbReference>
<keyword evidence="3" id="KW-1185">Reference proteome</keyword>
<dbReference type="SMART" id="SM00507">
    <property type="entry name" value="HNHc"/>
    <property type="match status" value="1"/>
</dbReference>
<dbReference type="Proteomes" id="UP000319103">
    <property type="component" value="Unassembled WGS sequence"/>
</dbReference>
<name>A0A540W5U2_9ACTN</name>
<dbReference type="InterPro" id="IPR002711">
    <property type="entry name" value="HNH"/>
</dbReference>
<dbReference type="GO" id="GO:0003676">
    <property type="term" value="F:nucleic acid binding"/>
    <property type="evidence" value="ECO:0007669"/>
    <property type="project" value="InterPro"/>
</dbReference>
<evidence type="ECO:0000313" key="2">
    <source>
        <dbReference type="EMBL" id="TQF04382.1"/>
    </source>
</evidence>
<comment type="caution">
    <text evidence="2">The sequence shown here is derived from an EMBL/GenBank/DDBJ whole genome shotgun (WGS) entry which is preliminary data.</text>
</comment>
<evidence type="ECO:0000259" key="1">
    <source>
        <dbReference type="SMART" id="SM00507"/>
    </source>
</evidence>
<keyword evidence="2" id="KW-0540">Nuclease</keyword>
<reference evidence="2 3" key="1">
    <citation type="submission" date="2019-06" db="EMBL/GenBank/DDBJ databases">
        <title>Description of Kitasatospora acidophila sp. nov. isolated from pine grove soil, and reclassification of Streptomyces novaecaesareae to Kitasatospora novaeceasareae comb. nov.</title>
        <authorList>
            <person name="Kim M.J."/>
        </authorList>
    </citation>
    <scope>NUCLEOTIDE SEQUENCE [LARGE SCALE GENOMIC DNA]</scope>
    <source>
        <strain evidence="2 3">MMS16-CNU292</strain>
    </source>
</reference>
<sequence length="190" mass="20647">MVTRERRKLPSWVREVVLAANGGFCTYCGSSGTRAEVVDHVDPVRAAGRDDITNLVPACRSCNSSKGSRAPLEWKAAQEELVRNTPEWKWDSLDARTPCFPEYVLSLTEAGLLEIVSDVQAEVLEAAKAFQARAAETSMAHARSFIASLGNVVDSTTRVRLLGFMRRHLDALDGTGQSAAAGQMAGRQLI</sequence>
<dbReference type="InterPro" id="IPR052892">
    <property type="entry name" value="NA-targeting_endonuclease"/>
</dbReference>
<dbReference type="EMBL" id="VIGB01000003">
    <property type="protein sequence ID" value="TQF04382.1"/>
    <property type="molecule type" value="Genomic_DNA"/>
</dbReference>
<keyword evidence="2" id="KW-0255">Endonuclease</keyword>
<dbReference type="CDD" id="cd00085">
    <property type="entry name" value="HNHc"/>
    <property type="match status" value="1"/>
</dbReference>
<dbReference type="InterPro" id="IPR003615">
    <property type="entry name" value="HNH_nuc"/>
</dbReference>
<protein>
    <submittedName>
        <fullName evidence="2">HNH endonuclease</fullName>
    </submittedName>
</protein>
<evidence type="ECO:0000313" key="3">
    <source>
        <dbReference type="Proteomes" id="UP000319103"/>
    </source>
</evidence>
<accession>A0A540W5U2</accession>
<dbReference type="Gene3D" id="1.10.30.50">
    <property type="match status" value="1"/>
</dbReference>
<gene>
    <name evidence="2" type="ORF">E6W39_21860</name>
</gene>
<dbReference type="Pfam" id="PF01844">
    <property type="entry name" value="HNH"/>
    <property type="match status" value="1"/>
</dbReference>
<dbReference type="PANTHER" id="PTHR33877">
    <property type="entry name" value="SLL1193 PROTEIN"/>
    <property type="match status" value="1"/>
</dbReference>